<gene>
    <name evidence="2" type="ORF">BPAE_0156g00030</name>
</gene>
<name>A0A4Z1FGN6_9HELO</name>
<keyword evidence="1" id="KW-0812">Transmembrane</keyword>
<sequence length="254" mass="29250">MLFPAIIAVGAGIYILLLLANFFGTDITPMIVDKFYRTFPSLFPAPEPLVVDPILEAAYRMAAERRLLYPAFNYTMRTIFHTSGCTVYGYPSTGGIFIKENANIVDMNFLSLNRLYPTQRSPDHIEEDEFCTLMRKIGAIWWSSERHHESEWTSSEDIYQEAGVPSPMPTNAQKRGLVFGWPTDGGGIWVLRYDTHEGKEKLLPRDFGRINLAINMDERVEIMREYCATFYENEQDVEELGDGYWRVEADECVW</sequence>
<feature type="transmembrane region" description="Helical" evidence="1">
    <location>
        <begin position="6"/>
        <end position="24"/>
    </location>
</feature>
<dbReference type="Proteomes" id="UP000297910">
    <property type="component" value="Unassembled WGS sequence"/>
</dbReference>
<keyword evidence="1" id="KW-1133">Transmembrane helix</keyword>
<protein>
    <submittedName>
        <fullName evidence="2">Uncharacterized protein</fullName>
    </submittedName>
</protein>
<evidence type="ECO:0000313" key="2">
    <source>
        <dbReference type="EMBL" id="TGO22740.1"/>
    </source>
</evidence>
<dbReference type="EMBL" id="PQXI01000156">
    <property type="protein sequence ID" value="TGO22740.1"/>
    <property type="molecule type" value="Genomic_DNA"/>
</dbReference>
<dbReference type="AlphaFoldDB" id="A0A4Z1FGN6"/>
<evidence type="ECO:0000256" key="1">
    <source>
        <dbReference type="SAM" id="Phobius"/>
    </source>
</evidence>
<comment type="caution">
    <text evidence="2">The sequence shown here is derived from an EMBL/GenBank/DDBJ whole genome shotgun (WGS) entry which is preliminary data.</text>
</comment>
<proteinExistence type="predicted"/>
<keyword evidence="1" id="KW-0472">Membrane</keyword>
<accession>A0A4Z1FGN6</accession>
<evidence type="ECO:0000313" key="3">
    <source>
        <dbReference type="Proteomes" id="UP000297910"/>
    </source>
</evidence>
<organism evidence="2 3">
    <name type="scientific">Botrytis paeoniae</name>
    <dbReference type="NCBI Taxonomy" id="278948"/>
    <lineage>
        <taxon>Eukaryota</taxon>
        <taxon>Fungi</taxon>
        <taxon>Dikarya</taxon>
        <taxon>Ascomycota</taxon>
        <taxon>Pezizomycotina</taxon>
        <taxon>Leotiomycetes</taxon>
        <taxon>Helotiales</taxon>
        <taxon>Sclerotiniaceae</taxon>
        <taxon>Botrytis</taxon>
    </lineage>
</organism>
<reference evidence="2 3" key="1">
    <citation type="submission" date="2017-12" db="EMBL/GenBank/DDBJ databases">
        <title>Comparative genomics of Botrytis spp.</title>
        <authorList>
            <person name="Valero-Jimenez C.A."/>
            <person name="Tapia P."/>
            <person name="Veloso J."/>
            <person name="Silva-Moreno E."/>
            <person name="Staats M."/>
            <person name="Valdes J.H."/>
            <person name="Van Kan J.A.L."/>
        </authorList>
    </citation>
    <scope>NUCLEOTIDE SEQUENCE [LARGE SCALE GENOMIC DNA]</scope>
    <source>
        <strain evidence="2 3">Bp0003</strain>
    </source>
</reference>
<keyword evidence="3" id="KW-1185">Reference proteome</keyword>